<evidence type="ECO:0000313" key="2">
    <source>
        <dbReference type="WBParaSite" id="Pan_g11455.t1"/>
    </source>
</evidence>
<protein>
    <submittedName>
        <fullName evidence="2">Neur_chan_LBD domain-containing protein</fullName>
    </submittedName>
</protein>
<organism evidence="1 2">
    <name type="scientific">Panagrellus redivivus</name>
    <name type="common">Microworm</name>
    <dbReference type="NCBI Taxonomy" id="6233"/>
    <lineage>
        <taxon>Eukaryota</taxon>
        <taxon>Metazoa</taxon>
        <taxon>Ecdysozoa</taxon>
        <taxon>Nematoda</taxon>
        <taxon>Chromadorea</taxon>
        <taxon>Rhabditida</taxon>
        <taxon>Tylenchina</taxon>
        <taxon>Panagrolaimomorpha</taxon>
        <taxon>Panagrolaimoidea</taxon>
        <taxon>Panagrolaimidae</taxon>
        <taxon>Panagrellus</taxon>
    </lineage>
</organism>
<keyword evidence="1" id="KW-1185">Reference proteome</keyword>
<reference evidence="1" key="1">
    <citation type="journal article" date="2013" name="Genetics">
        <title>The draft genome and transcriptome of Panagrellus redivivus are shaped by the harsh demands of a free-living lifestyle.</title>
        <authorList>
            <person name="Srinivasan J."/>
            <person name="Dillman A.R."/>
            <person name="Macchietto M.G."/>
            <person name="Heikkinen L."/>
            <person name="Lakso M."/>
            <person name="Fracchia K.M."/>
            <person name="Antoshechkin I."/>
            <person name="Mortazavi A."/>
            <person name="Wong G."/>
            <person name="Sternberg P.W."/>
        </authorList>
    </citation>
    <scope>NUCLEOTIDE SEQUENCE [LARGE SCALE GENOMIC DNA]</scope>
    <source>
        <strain evidence="1">MT8872</strain>
    </source>
</reference>
<dbReference type="WBParaSite" id="Pan_g11455.t1">
    <property type="protein sequence ID" value="Pan_g11455.t1"/>
    <property type="gene ID" value="Pan_g11455"/>
</dbReference>
<reference evidence="2" key="2">
    <citation type="submission" date="2020-10" db="UniProtKB">
        <authorList>
            <consortium name="WormBaseParasite"/>
        </authorList>
    </citation>
    <scope>IDENTIFICATION</scope>
</reference>
<name>A0A7E4UR06_PANRE</name>
<dbReference type="AlphaFoldDB" id="A0A7E4UR06"/>
<proteinExistence type="predicted"/>
<dbReference type="Proteomes" id="UP000492821">
    <property type="component" value="Unassembled WGS sequence"/>
</dbReference>
<accession>A0A7E4UR06</accession>
<evidence type="ECO:0000313" key="1">
    <source>
        <dbReference type="Proteomes" id="UP000492821"/>
    </source>
</evidence>
<sequence>MTTIFRLDKPQLEAIAKGLKPEIPDEVLSGYDLHKLRIIISEWLMLNDYSSIHEFRWDNVNQKWENPKNFDCDCCWRYKVGRRRINTPTLKPIPVSQTTVNDITPREKQMLYFGGPWVFAPDEQAKGKPKYRIRSHLLHTTIEKSVYVFKA</sequence>